<dbReference type="GO" id="GO:0005829">
    <property type="term" value="C:cytosol"/>
    <property type="evidence" value="ECO:0007669"/>
    <property type="project" value="TreeGrafter"/>
</dbReference>
<evidence type="ECO:0000313" key="4">
    <source>
        <dbReference type="EMBL" id="KAJ4332343.1"/>
    </source>
</evidence>
<dbReference type="PANTHER" id="PTHR43782">
    <property type="entry name" value="ARGINASE"/>
    <property type="match status" value="1"/>
</dbReference>
<evidence type="ECO:0008006" key="6">
    <source>
        <dbReference type="Google" id="ProtNLM"/>
    </source>
</evidence>
<dbReference type="InterPro" id="IPR023696">
    <property type="entry name" value="Ureohydrolase_dom_sf"/>
</dbReference>
<dbReference type="Proteomes" id="UP001140562">
    <property type="component" value="Unassembled WGS sequence"/>
</dbReference>
<dbReference type="PANTHER" id="PTHR43782:SF3">
    <property type="entry name" value="ARGINASE"/>
    <property type="match status" value="1"/>
</dbReference>
<dbReference type="GO" id="GO:0030145">
    <property type="term" value="F:manganese ion binding"/>
    <property type="evidence" value="ECO:0007669"/>
    <property type="project" value="TreeGrafter"/>
</dbReference>
<dbReference type="AlphaFoldDB" id="A0A9W9BXY8"/>
<evidence type="ECO:0000256" key="3">
    <source>
        <dbReference type="ARBA" id="ARBA00023211"/>
    </source>
</evidence>
<evidence type="ECO:0000256" key="2">
    <source>
        <dbReference type="ARBA" id="ARBA00022801"/>
    </source>
</evidence>
<proteinExistence type="predicted"/>
<organism evidence="4 5">
    <name type="scientific">Didymella glomerata</name>
    <dbReference type="NCBI Taxonomy" id="749621"/>
    <lineage>
        <taxon>Eukaryota</taxon>
        <taxon>Fungi</taxon>
        <taxon>Dikarya</taxon>
        <taxon>Ascomycota</taxon>
        <taxon>Pezizomycotina</taxon>
        <taxon>Dothideomycetes</taxon>
        <taxon>Pleosporomycetidae</taxon>
        <taxon>Pleosporales</taxon>
        <taxon>Pleosporineae</taxon>
        <taxon>Didymellaceae</taxon>
        <taxon>Didymella</taxon>
    </lineage>
</organism>
<dbReference type="GO" id="GO:0005634">
    <property type="term" value="C:nucleus"/>
    <property type="evidence" value="ECO:0007669"/>
    <property type="project" value="TreeGrafter"/>
</dbReference>
<evidence type="ECO:0000256" key="1">
    <source>
        <dbReference type="ARBA" id="ARBA00022723"/>
    </source>
</evidence>
<gene>
    <name evidence="4" type="ORF">N0V87_008451</name>
</gene>
<dbReference type="OrthoDB" id="9992747at2759"/>
<keyword evidence="1" id="KW-0479">Metal-binding</keyword>
<protein>
    <recommendedName>
        <fullName evidence="6">Arginase</fullName>
    </recommendedName>
</protein>
<reference evidence="4" key="1">
    <citation type="submission" date="2022-10" db="EMBL/GenBank/DDBJ databases">
        <title>Tapping the CABI collections for fungal endophytes: first genome assemblies for Collariella, Neodidymelliopsis, Ascochyta clinopodiicola, Didymella pomorum, Didymosphaeria variabile, Neocosmospora piperis and Neocucurbitaria cava.</title>
        <authorList>
            <person name="Hill R."/>
        </authorList>
    </citation>
    <scope>NUCLEOTIDE SEQUENCE</scope>
    <source>
        <strain evidence="4">IMI 360193</strain>
    </source>
</reference>
<sequence length="168" mass="18622">MMPASSITIIFSPYHVGLRDNRVGDGPNRILKLGLIEQMEKLGVKVLVDEIQPVDDFECEIGRSFEVLRRTSVAVSRARANTSFPFVLSGNCVASVGAACGLGIKDLKFIYFDAHDDMDTLSTNENEYFDAMGLSMLAGRSRDWHTQQIPGYPPMSYKTAFYTLVCAI</sequence>
<keyword evidence="2" id="KW-0378">Hydrolase</keyword>
<accession>A0A9W9BXY8</accession>
<name>A0A9W9BXY8_9PLEO</name>
<dbReference type="Pfam" id="PF00491">
    <property type="entry name" value="Arginase"/>
    <property type="match status" value="1"/>
</dbReference>
<keyword evidence="3" id="KW-0464">Manganese</keyword>
<dbReference type="InterPro" id="IPR006035">
    <property type="entry name" value="Ureohydrolase"/>
</dbReference>
<dbReference type="GO" id="GO:0004053">
    <property type="term" value="F:arginase activity"/>
    <property type="evidence" value="ECO:0007669"/>
    <property type="project" value="TreeGrafter"/>
</dbReference>
<comment type="caution">
    <text evidence="4">The sequence shown here is derived from an EMBL/GenBank/DDBJ whole genome shotgun (WGS) entry which is preliminary data.</text>
</comment>
<dbReference type="Gene3D" id="3.40.800.10">
    <property type="entry name" value="Ureohydrolase domain"/>
    <property type="match status" value="1"/>
</dbReference>
<dbReference type="SUPFAM" id="SSF52768">
    <property type="entry name" value="Arginase/deacetylase"/>
    <property type="match status" value="1"/>
</dbReference>
<keyword evidence="5" id="KW-1185">Reference proteome</keyword>
<evidence type="ECO:0000313" key="5">
    <source>
        <dbReference type="Proteomes" id="UP001140562"/>
    </source>
</evidence>
<dbReference type="EMBL" id="JAPEUV010000121">
    <property type="protein sequence ID" value="KAJ4332343.1"/>
    <property type="molecule type" value="Genomic_DNA"/>
</dbReference>